<evidence type="ECO:0000313" key="2">
    <source>
        <dbReference type="Proteomes" id="UP000265520"/>
    </source>
</evidence>
<name>A0A392VWN0_9FABA</name>
<organism evidence="1 2">
    <name type="scientific">Trifolium medium</name>
    <dbReference type="NCBI Taxonomy" id="97028"/>
    <lineage>
        <taxon>Eukaryota</taxon>
        <taxon>Viridiplantae</taxon>
        <taxon>Streptophyta</taxon>
        <taxon>Embryophyta</taxon>
        <taxon>Tracheophyta</taxon>
        <taxon>Spermatophyta</taxon>
        <taxon>Magnoliopsida</taxon>
        <taxon>eudicotyledons</taxon>
        <taxon>Gunneridae</taxon>
        <taxon>Pentapetalae</taxon>
        <taxon>rosids</taxon>
        <taxon>fabids</taxon>
        <taxon>Fabales</taxon>
        <taxon>Fabaceae</taxon>
        <taxon>Papilionoideae</taxon>
        <taxon>50 kb inversion clade</taxon>
        <taxon>NPAAA clade</taxon>
        <taxon>Hologalegina</taxon>
        <taxon>IRL clade</taxon>
        <taxon>Trifolieae</taxon>
        <taxon>Trifolium</taxon>
    </lineage>
</organism>
<dbReference type="AlphaFoldDB" id="A0A392VWN0"/>
<feature type="non-terminal residue" evidence="1">
    <location>
        <position position="42"/>
    </location>
</feature>
<reference evidence="1 2" key="1">
    <citation type="journal article" date="2018" name="Front. Plant Sci.">
        <title>Red Clover (Trifolium pratense) and Zigzag Clover (T. medium) - A Picture of Genomic Similarities and Differences.</title>
        <authorList>
            <person name="Dluhosova J."/>
            <person name="Istvanek J."/>
            <person name="Nedelnik J."/>
            <person name="Repkova J."/>
        </authorList>
    </citation>
    <scope>NUCLEOTIDE SEQUENCE [LARGE SCALE GENOMIC DNA]</scope>
    <source>
        <strain evidence="2">cv. 10/8</strain>
        <tissue evidence="1">Leaf</tissue>
    </source>
</reference>
<protein>
    <submittedName>
        <fullName evidence="1">Uncharacterized protein</fullName>
    </submittedName>
</protein>
<accession>A0A392VWN0</accession>
<keyword evidence="2" id="KW-1185">Reference proteome</keyword>
<sequence>MFTGQSAPIESLAEIEQRIRDENQQALADMRDQLRAEWAAEL</sequence>
<evidence type="ECO:0000313" key="1">
    <source>
        <dbReference type="EMBL" id="MCI92616.1"/>
    </source>
</evidence>
<dbReference type="Proteomes" id="UP000265520">
    <property type="component" value="Unassembled WGS sequence"/>
</dbReference>
<proteinExistence type="predicted"/>
<comment type="caution">
    <text evidence="1">The sequence shown here is derived from an EMBL/GenBank/DDBJ whole genome shotgun (WGS) entry which is preliminary data.</text>
</comment>
<dbReference type="EMBL" id="LXQA011305780">
    <property type="protein sequence ID" value="MCI92616.1"/>
    <property type="molecule type" value="Genomic_DNA"/>
</dbReference>